<dbReference type="GO" id="GO:0005829">
    <property type="term" value="C:cytosol"/>
    <property type="evidence" value="ECO:0007669"/>
    <property type="project" value="TreeGrafter"/>
</dbReference>
<dbReference type="InterPro" id="IPR039315">
    <property type="entry name" value="CheW"/>
</dbReference>
<dbReference type="PANTHER" id="PTHR22617">
    <property type="entry name" value="CHEMOTAXIS SENSOR HISTIDINE KINASE-RELATED"/>
    <property type="match status" value="1"/>
</dbReference>
<dbReference type="Proteomes" id="UP000298616">
    <property type="component" value="Chromosome"/>
</dbReference>
<dbReference type="PROSITE" id="PS50851">
    <property type="entry name" value="CHEW"/>
    <property type="match status" value="1"/>
</dbReference>
<dbReference type="Gene3D" id="2.30.30.40">
    <property type="entry name" value="SH3 Domains"/>
    <property type="match status" value="1"/>
</dbReference>
<dbReference type="EMBL" id="CP028923">
    <property type="protein sequence ID" value="QCK16664.1"/>
    <property type="molecule type" value="Genomic_DNA"/>
</dbReference>
<dbReference type="OrthoDB" id="9794382at2"/>
<dbReference type="KEGG" id="fpf:DCC35_18965"/>
<accession>A0A4D7K7H2</accession>
<protein>
    <submittedName>
        <fullName evidence="2">Chemotaxis protein CheW</fullName>
    </submittedName>
</protein>
<dbReference type="Gene3D" id="2.40.50.180">
    <property type="entry name" value="CheA-289, Domain 4"/>
    <property type="match status" value="1"/>
</dbReference>
<organism evidence="2 3">
    <name type="scientific">Mangrovivirga cuniculi</name>
    <dbReference type="NCBI Taxonomy" id="2715131"/>
    <lineage>
        <taxon>Bacteria</taxon>
        <taxon>Pseudomonadati</taxon>
        <taxon>Bacteroidota</taxon>
        <taxon>Cytophagia</taxon>
        <taxon>Cytophagales</taxon>
        <taxon>Mangrovivirgaceae</taxon>
        <taxon>Mangrovivirga</taxon>
    </lineage>
</organism>
<dbReference type="SUPFAM" id="SSF50341">
    <property type="entry name" value="CheW-like"/>
    <property type="match status" value="1"/>
</dbReference>
<sequence length="182" mass="20430">MSEVTQKDIQNSTEKEELKNVQRKQLIVFRQGDSEYALSIDQIKEVVITPRITKMPQTPSFVKGVANIRGNIIAILDLEEKFGIKDQGDSEKGIENLSTDKNFTLVIESEDHKMGVLVKEVPNTLSVPVTAIEEGVNIVHDSSVEQNYINGIVKYDDRLIVLINVLKIINQSEKNLINKVAN</sequence>
<reference evidence="2 3" key="1">
    <citation type="submission" date="2018-04" db="EMBL/GenBank/DDBJ databases">
        <title>Complete genome uncultured novel isolate.</title>
        <authorList>
            <person name="Merlino G."/>
        </authorList>
    </citation>
    <scope>NUCLEOTIDE SEQUENCE [LARGE SCALE GENOMIC DNA]</scope>
    <source>
        <strain evidence="3">R1DC9</strain>
    </source>
</reference>
<dbReference type="InterPro" id="IPR036061">
    <property type="entry name" value="CheW-like_dom_sf"/>
</dbReference>
<dbReference type="Pfam" id="PF01584">
    <property type="entry name" value="CheW"/>
    <property type="match status" value="1"/>
</dbReference>
<dbReference type="InterPro" id="IPR002545">
    <property type="entry name" value="CheW-lke_dom"/>
</dbReference>
<evidence type="ECO:0000313" key="3">
    <source>
        <dbReference type="Proteomes" id="UP000298616"/>
    </source>
</evidence>
<proteinExistence type="predicted"/>
<dbReference type="GO" id="GO:0006935">
    <property type="term" value="P:chemotaxis"/>
    <property type="evidence" value="ECO:0007669"/>
    <property type="project" value="InterPro"/>
</dbReference>
<keyword evidence="3" id="KW-1185">Reference proteome</keyword>
<name>A0A4D7K7H2_9BACT</name>
<dbReference type="PANTHER" id="PTHR22617:SF23">
    <property type="entry name" value="CHEMOTAXIS PROTEIN CHEW"/>
    <property type="match status" value="1"/>
</dbReference>
<feature type="domain" description="CheW-like" evidence="1">
    <location>
        <begin position="23"/>
        <end position="174"/>
    </location>
</feature>
<evidence type="ECO:0000313" key="2">
    <source>
        <dbReference type="EMBL" id="QCK16664.1"/>
    </source>
</evidence>
<dbReference type="AlphaFoldDB" id="A0A4D7K7H2"/>
<dbReference type="GO" id="GO:0007165">
    <property type="term" value="P:signal transduction"/>
    <property type="evidence" value="ECO:0007669"/>
    <property type="project" value="InterPro"/>
</dbReference>
<dbReference type="SMART" id="SM00260">
    <property type="entry name" value="CheW"/>
    <property type="match status" value="1"/>
</dbReference>
<gene>
    <name evidence="2" type="ORF">DCC35_18965</name>
</gene>
<evidence type="ECO:0000259" key="1">
    <source>
        <dbReference type="PROSITE" id="PS50851"/>
    </source>
</evidence>
<dbReference type="RefSeq" id="WP_137092255.1">
    <property type="nucleotide sequence ID" value="NZ_CP028923.1"/>
</dbReference>